<feature type="domain" description="Glycosyltransferase subfamily 4-like N-terminal" evidence="2">
    <location>
        <begin position="94"/>
        <end position="197"/>
    </location>
</feature>
<feature type="domain" description="Glycosyl transferase family 1" evidence="1">
    <location>
        <begin position="224"/>
        <end position="377"/>
    </location>
</feature>
<evidence type="ECO:0000259" key="2">
    <source>
        <dbReference type="Pfam" id="PF13439"/>
    </source>
</evidence>
<dbReference type="Pfam" id="PF13439">
    <property type="entry name" value="Glyco_transf_4"/>
    <property type="match status" value="1"/>
</dbReference>
<dbReference type="Gene3D" id="3.40.50.2000">
    <property type="entry name" value="Glycogen Phosphorylase B"/>
    <property type="match status" value="2"/>
</dbReference>
<dbReference type="SUPFAM" id="SSF53756">
    <property type="entry name" value="UDP-Glycosyltransferase/glycogen phosphorylase"/>
    <property type="match status" value="1"/>
</dbReference>
<dbReference type="Pfam" id="PF00534">
    <property type="entry name" value="Glycos_transf_1"/>
    <property type="match status" value="1"/>
</dbReference>
<protein>
    <submittedName>
        <fullName evidence="3">Glycosyltransferase family 4 protein</fullName>
        <ecNumber evidence="3">2.4.-.-</ecNumber>
    </submittedName>
</protein>
<dbReference type="InterPro" id="IPR001296">
    <property type="entry name" value="Glyco_trans_1"/>
</dbReference>
<name>A0AAU7CTZ9_9BACT</name>
<gene>
    <name evidence="3" type="ORF">V5E97_40025</name>
</gene>
<proteinExistence type="predicted"/>
<dbReference type="PANTHER" id="PTHR12526">
    <property type="entry name" value="GLYCOSYLTRANSFERASE"/>
    <property type="match status" value="1"/>
</dbReference>
<dbReference type="PANTHER" id="PTHR12526:SF630">
    <property type="entry name" value="GLYCOSYLTRANSFERASE"/>
    <property type="match status" value="1"/>
</dbReference>
<geneLocation type="plasmid" evidence="3">
    <name>pSnCh</name>
</geneLocation>
<accession>A0AAU7CTZ9</accession>
<evidence type="ECO:0000313" key="3">
    <source>
        <dbReference type="EMBL" id="XBH08458.1"/>
    </source>
</evidence>
<dbReference type="CDD" id="cd03801">
    <property type="entry name" value="GT4_PimA-like"/>
    <property type="match status" value="1"/>
</dbReference>
<reference evidence="3" key="1">
    <citation type="submission" date="2024-05" db="EMBL/GenBank/DDBJ databases">
        <title>Planctomycetes of the genus Singulisphaera possess chitinolytic capabilities.</title>
        <authorList>
            <person name="Ivanova A."/>
        </authorList>
    </citation>
    <scope>NUCLEOTIDE SEQUENCE</scope>
    <source>
        <strain evidence="3">Ch08T</strain>
        <plasmid evidence="3">pSnCh</plasmid>
    </source>
</reference>
<keyword evidence="3" id="KW-0328">Glycosyltransferase</keyword>
<dbReference type="InterPro" id="IPR028098">
    <property type="entry name" value="Glyco_trans_4-like_N"/>
</dbReference>
<keyword evidence="3" id="KW-0614">Plasmid</keyword>
<dbReference type="EC" id="2.4.-.-" evidence="3"/>
<evidence type="ECO:0000259" key="1">
    <source>
        <dbReference type="Pfam" id="PF00534"/>
    </source>
</evidence>
<dbReference type="EMBL" id="CP155448">
    <property type="protein sequence ID" value="XBH08458.1"/>
    <property type="molecule type" value="Genomic_DNA"/>
</dbReference>
<dbReference type="AlphaFoldDB" id="A0AAU7CTZ9"/>
<organism evidence="3">
    <name type="scientific">Singulisphaera sp. Ch08</name>
    <dbReference type="NCBI Taxonomy" id="3120278"/>
    <lineage>
        <taxon>Bacteria</taxon>
        <taxon>Pseudomonadati</taxon>
        <taxon>Planctomycetota</taxon>
        <taxon>Planctomycetia</taxon>
        <taxon>Isosphaerales</taxon>
        <taxon>Isosphaeraceae</taxon>
        <taxon>Singulisphaera</taxon>
    </lineage>
</organism>
<dbReference type="RefSeq" id="WP_406701329.1">
    <property type="nucleotide sequence ID" value="NZ_CP155448.1"/>
</dbReference>
<sequence length="430" mass="46044">MKILFLNPVGTIGGAEMCLLDVLATVGSARPNWQLSVVLGDDGPLREAVEALGFSCALLLLPRGLARMGDSGSRETGSRWSRGGVLAARGSVAALATAAYLSRLRRLIRAETPDLIQTNGMKAHVLGAWAAPRAVPVVWHLHDYLGSRPVMARLLRNSAGRRVNAVAVSQSVAADALRTLGDRASVQTIYNAVDLERFAFKGEDGAWLDAAAGMPPAAPGTIRVGLVATFAVWKGHHLFLDAIARISDKLPCRFYIIGGPIYRSRGSQVERDELEERVNVLGLGGRIGFVGHQADPARAIGALDVVVHASTRPEPFGRVIVEGMACGRAVVAIQDGGAAELFVNEVTALGCPPRDAESLGQAIRRLVVDPDLRRRLGLAGLESARQRFDRHRLAEQWSRLYESIGMDQRAEAANALGQANQARGNERSEA</sequence>
<keyword evidence="3" id="KW-0808">Transferase</keyword>
<dbReference type="GO" id="GO:0016757">
    <property type="term" value="F:glycosyltransferase activity"/>
    <property type="evidence" value="ECO:0007669"/>
    <property type="project" value="UniProtKB-KW"/>
</dbReference>